<gene>
    <name evidence="2" type="ORF">KC19_VG294100</name>
</gene>
<organism evidence="2 3">
    <name type="scientific">Ceratodon purpureus</name>
    <name type="common">Fire moss</name>
    <name type="synonym">Dicranum purpureum</name>
    <dbReference type="NCBI Taxonomy" id="3225"/>
    <lineage>
        <taxon>Eukaryota</taxon>
        <taxon>Viridiplantae</taxon>
        <taxon>Streptophyta</taxon>
        <taxon>Embryophyta</taxon>
        <taxon>Bryophyta</taxon>
        <taxon>Bryophytina</taxon>
        <taxon>Bryopsida</taxon>
        <taxon>Dicranidae</taxon>
        <taxon>Pseudoditrichales</taxon>
        <taxon>Ditrichaceae</taxon>
        <taxon>Ceratodon</taxon>
    </lineage>
</organism>
<accession>A0A8T0HVG1</accession>
<protein>
    <submittedName>
        <fullName evidence="2">Uncharacterized protein</fullName>
    </submittedName>
</protein>
<feature type="transmembrane region" description="Helical" evidence="1">
    <location>
        <begin position="69"/>
        <end position="91"/>
    </location>
</feature>
<evidence type="ECO:0000256" key="1">
    <source>
        <dbReference type="SAM" id="Phobius"/>
    </source>
</evidence>
<reference evidence="2" key="1">
    <citation type="submission" date="2020-06" db="EMBL/GenBank/DDBJ databases">
        <title>WGS assembly of Ceratodon purpureus strain R40.</title>
        <authorList>
            <person name="Carey S.B."/>
            <person name="Jenkins J."/>
            <person name="Shu S."/>
            <person name="Lovell J.T."/>
            <person name="Sreedasyam A."/>
            <person name="Maumus F."/>
            <person name="Tiley G.P."/>
            <person name="Fernandez-Pozo N."/>
            <person name="Barry K."/>
            <person name="Chen C."/>
            <person name="Wang M."/>
            <person name="Lipzen A."/>
            <person name="Daum C."/>
            <person name="Saski C.A."/>
            <person name="Payton A.C."/>
            <person name="Mcbreen J.C."/>
            <person name="Conrad R.E."/>
            <person name="Kollar L.M."/>
            <person name="Olsson S."/>
            <person name="Huttunen S."/>
            <person name="Landis J.B."/>
            <person name="Wickett N.J."/>
            <person name="Johnson M.G."/>
            <person name="Rensing S.A."/>
            <person name="Grimwood J."/>
            <person name="Schmutz J."/>
            <person name="Mcdaniel S.F."/>
        </authorList>
    </citation>
    <scope>NUCLEOTIDE SEQUENCE</scope>
    <source>
        <strain evidence="2">R40</strain>
    </source>
</reference>
<dbReference type="Proteomes" id="UP000822688">
    <property type="component" value="Chromosome V"/>
</dbReference>
<dbReference type="EMBL" id="CM026426">
    <property type="protein sequence ID" value="KAG0574816.1"/>
    <property type="molecule type" value="Genomic_DNA"/>
</dbReference>
<comment type="caution">
    <text evidence="2">The sequence shown here is derived from an EMBL/GenBank/DDBJ whole genome shotgun (WGS) entry which is preliminary data.</text>
</comment>
<evidence type="ECO:0000313" key="2">
    <source>
        <dbReference type="EMBL" id="KAG0574816.1"/>
    </source>
</evidence>
<proteinExistence type="predicted"/>
<keyword evidence="1" id="KW-1133">Transmembrane helix</keyword>
<dbReference type="AlphaFoldDB" id="A0A8T0HVG1"/>
<name>A0A8T0HVG1_CERPU</name>
<evidence type="ECO:0000313" key="3">
    <source>
        <dbReference type="Proteomes" id="UP000822688"/>
    </source>
</evidence>
<keyword evidence="3" id="KW-1185">Reference proteome</keyword>
<keyword evidence="1" id="KW-0472">Membrane</keyword>
<sequence length="105" mass="11876">MYFQATVEHFVHGSSLSTCEDAARALRTSLAKALSLPHCTNTIQALHFQSSSFRMYSVKSEVLQPPDTFLYHLTSLLLLKGVLLWNLYIPLSAVINRFASRYQVL</sequence>
<keyword evidence="1" id="KW-0812">Transmembrane</keyword>